<dbReference type="Proteomes" id="UP001295444">
    <property type="component" value="Chromosome 10"/>
</dbReference>
<evidence type="ECO:0000313" key="2">
    <source>
        <dbReference type="Proteomes" id="UP001295444"/>
    </source>
</evidence>
<dbReference type="AlphaFoldDB" id="A0AAD1WRY8"/>
<keyword evidence="2" id="KW-1185">Reference proteome</keyword>
<accession>A0AAD1WRY8</accession>
<dbReference type="EMBL" id="OW240921">
    <property type="protein sequence ID" value="CAH2319694.1"/>
    <property type="molecule type" value="Genomic_DNA"/>
</dbReference>
<proteinExistence type="predicted"/>
<gene>
    <name evidence="1" type="ORF">PECUL_23A048965</name>
</gene>
<evidence type="ECO:0000313" key="1">
    <source>
        <dbReference type="EMBL" id="CAH2319694.1"/>
    </source>
</evidence>
<organism evidence="1 2">
    <name type="scientific">Pelobates cultripes</name>
    <name type="common">Western spadefoot toad</name>
    <dbReference type="NCBI Taxonomy" id="61616"/>
    <lineage>
        <taxon>Eukaryota</taxon>
        <taxon>Metazoa</taxon>
        <taxon>Chordata</taxon>
        <taxon>Craniata</taxon>
        <taxon>Vertebrata</taxon>
        <taxon>Euteleostomi</taxon>
        <taxon>Amphibia</taxon>
        <taxon>Batrachia</taxon>
        <taxon>Anura</taxon>
        <taxon>Pelobatoidea</taxon>
        <taxon>Pelobatidae</taxon>
        <taxon>Pelobates</taxon>
    </lineage>
</organism>
<protein>
    <submittedName>
        <fullName evidence="1">Uncharacterized protein</fullName>
    </submittedName>
</protein>
<sequence length="105" mass="11855">MFMVNSKSLPGSQALDINEVNTSRPHARLLGKIPNVNPVFWKHTLLILTTYMNVKCVTFTLAISVQRCYRVNAQPLVTQFAFVKREDIEMKRNSADCARTAGTEP</sequence>
<name>A0AAD1WRY8_PELCU</name>
<reference evidence="1" key="1">
    <citation type="submission" date="2022-03" db="EMBL/GenBank/DDBJ databases">
        <authorList>
            <person name="Alioto T."/>
            <person name="Alioto T."/>
            <person name="Gomez Garrido J."/>
        </authorList>
    </citation>
    <scope>NUCLEOTIDE SEQUENCE</scope>
</reference>